<dbReference type="PANTHER" id="PTHR47245:SF2">
    <property type="entry name" value="PEPTIDYL-PROLYL CIS-TRANS ISOMERASE HP_0175-RELATED"/>
    <property type="match status" value="1"/>
</dbReference>
<evidence type="ECO:0000259" key="7">
    <source>
        <dbReference type="PROSITE" id="PS50198"/>
    </source>
</evidence>
<keyword evidence="6" id="KW-0732">Signal</keyword>
<dbReference type="eggNOG" id="COG0760">
    <property type="taxonomic scope" value="Bacteria"/>
</dbReference>
<dbReference type="InterPro" id="IPR046357">
    <property type="entry name" value="PPIase_dom_sf"/>
</dbReference>
<keyword evidence="5" id="KW-0413">Isomerase</keyword>
<sequence>MKWYVAPFLLLIMAMSASADEAAPVFNAGGVTVKESEIRYLLGNTAEALRERIVESPEERQAFIEKLLAQKRLAEMADNVVGEVGSKDYWELQYDLIRVRQAFTIAKFKEGLTVPDMSVIAREEYMARKNDIAVVPEKRKVAHILLTCEPGCDREAKKAQLKDFSASIAEGAKFADLAKQYSEDFASARNGGRLGTAIAKDDGNIAFAFRKASFALENPGDLSPPVETLFGYHLIVLEEIEPSYTVPFERLRDQIVQLLEREWTNEQVALFRGQQMDTKGIDMDAFNAVIDSFQ</sequence>
<dbReference type="EMBL" id="DS999411">
    <property type="protein sequence ID" value="EED36989.1"/>
    <property type="molecule type" value="Genomic_DNA"/>
</dbReference>
<dbReference type="PANTHER" id="PTHR47245">
    <property type="entry name" value="PEPTIDYLPROLYL ISOMERASE"/>
    <property type="match status" value="1"/>
</dbReference>
<name>B8KWZ4_9GAMM</name>
<dbReference type="GO" id="GO:0003755">
    <property type="term" value="F:peptidyl-prolyl cis-trans isomerase activity"/>
    <property type="evidence" value="ECO:0007669"/>
    <property type="project" value="UniProtKB-KW"/>
</dbReference>
<dbReference type="OrthoDB" id="9812372at2"/>
<feature type="chain" id="PRO_5007911079" description="peptidylprolyl isomerase" evidence="6">
    <location>
        <begin position="20"/>
        <end position="294"/>
    </location>
</feature>
<dbReference type="RefSeq" id="WP_009021730.1">
    <property type="nucleotide sequence ID" value="NZ_DS999411.1"/>
</dbReference>
<dbReference type="InterPro" id="IPR050245">
    <property type="entry name" value="PrsA_foldase"/>
</dbReference>
<dbReference type="Proteomes" id="UP000004699">
    <property type="component" value="Unassembled WGS sequence"/>
</dbReference>
<dbReference type="SUPFAM" id="SSF54534">
    <property type="entry name" value="FKBP-like"/>
    <property type="match status" value="1"/>
</dbReference>
<dbReference type="STRING" id="565045.NOR51B_2942"/>
<protein>
    <recommendedName>
        <fullName evidence="3">peptidylprolyl isomerase</fullName>
        <ecNumber evidence="3">5.2.1.8</ecNumber>
    </recommendedName>
</protein>
<keyword evidence="9" id="KW-1185">Reference proteome</keyword>
<dbReference type="EC" id="5.2.1.8" evidence="3"/>
<comment type="similarity">
    <text evidence="2">Belongs to the PpiC/parvulin rotamase family.</text>
</comment>
<dbReference type="InterPro" id="IPR000297">
    <property type="entry name" value="PPIase_PpiC"/>
</dbReference>
<evidence type="ECO:0000256" key="4">
    <source>
        <dbReference type="ARBA" id="ARBA00023110"/>
    </source>
</evidence>
<evidence type="ECO:0000313" key="8">
    <source>
        <dbReference type="EMBL" id="EED36989.1"/>
    </source>
</evidence>
<dbReference type="AlphaFoldDB" id="B8KWZ4"/>
<evidence type="ECO:0000256" key="6">
    <source>
        <dbReference type="SAM" id="SignalP"/>
    </source>
</evidence>
<evidence type="ECO:0000256" key="5">
    <source>
        <dbReference type="PROSITE-ProRule" id="PRU00278"/>
    </source>
</evidence>
<proteinExistence type="inferred from homology"/>
<evidence type="ECO:0000313" key="9">
    <source>
        <dbReference type="Proteomes" id="UP000004699"/>
    </source>
</evidence>
<reference evidence="9" key="1">
    <citation type="journal article" date="2013" name="BMC Microbiol.">
        <title>Taxonomy and evolution of bacteriochlorophyll a-containing members of the OM60/NOR5 clade of marine gammaproteobacteria: description of Luminiphilus syltensis gen. nov., sp. nov., reclassification of Haliea rubra as Pseudohaliea rubra gen. nov., comb. nov., and emendation of Chromatocurvus halotolerans.</title>
        <authorList>
            <person name="Spring S."/>
            <person name="Riedel T."/>
            <person name="Sproer C."/>
            <person name="Yan S."/>
            <person name="Harder J."/>
            <person name="Fuchs B.M."/>
        </authorList>
    </citation>
    <scope>NUCLEOTIDE SEQUENCE [LARGE SCALE GENOMIC DNA]</scope>
    <source>
        <strain evidence="9">NOR51-B</strain>
    </source>
</reference>
<keyword evidence="4 5" id="KW-0697">Rotamase</keyword>
<dbReference type="InterPro" id="IPR023058">
    <property type="entry name" value="PPIase_PpiC_CS"/>
</dbReference>
<dbReference type="HOGENOM" id="CLU_034646_1_2_6"/>
<evidence type="ECO:0000256" key="3">
    <source>
        <dbReference type="ARBA" id="ARBA00013194"/>
    </source>
</evidence>
<dbReference type="PROSITE" id="PS50198">
    <property type="entry name" value="PPIC_PPIASE_2"/>
    <property type="match status" value="1"/>
</dbReference>
<dbReference type="Pfam" id="PF00639">
    <property type="entry name" value="Rotamase"/>
    <property type="match status" value="1"/>
</dbReference>
<comment type="catalytic activity">
    <reaction evidence="1">
        <text>[protein]-peptidylproline (omega=180) = [protein]-peptidylproline (omega=0)</text>
        <dbReference type="Rhea" id="RHEA:16237"/>
        <dbReference type="Rhea" id="RHEA-COMP:10747"/>
        <dbReference type="Rhea" id="RHEA-COMP:10748"/>
        <dbReference type="ChEBI" id="CHEBI:83833"/>
        <dbReference type="ChEBI" id="CHEBI:83834"/>
        <dbReference type="EC" id="5.2.1.8"/>
    </reaction>
</comment>
<dbReference type="PROSITE" id="PS01096">
    <property type="entry name" value="PPIC_PPIASE_1"/>
    <property type="match status" value="1"/>
</dbReference>
<accession>B8KWZ4</accession>
<dbReference type="Gene3D" id="3.10.50.40">
    <property type="match status" value="1"/>
</dbReference>
<feature type="signal peptide" evidence="6">
    <location>
        <begin position="1"/>
        <end position="19"/>
    </location>
</feature>
<organism evidence="8 9">
    <name type="scientific">Luminiphilus syltensis NOR5-1B</name>
    <dbReference type="NCBI Taxonomy" id="565045"/>
    <lineage>
        <taxon>Bacteria</taxon>
        <taxon>Pseudomonadati</taxon>
        <taxon>Pseudomonadota</taxon>
        <taxon>Gammaproteobacteria</taxon>
        <taxon>Cellvibrionales</taxon>
        <taxon>Halieaceae</taxon>
        <taxon>Luminiphilus</taxon>
    </lineage>
</organism>
<evidence type="ECO:0000256" key="2">
    <source>
        <dbReference type="ARBA" id="ARBA00007656"/>
    </source>
</evidence>
<gene>
    <name evidence="8" type="ORF">NOR51B_2942</name>
</gene>
<feature type="domain" description="PpiC" evidence="7">
    <location>
        <begin position="136"/>
        <end position="239"/>
    </location>
</feature>
<evidence type="ECO:0000256" key="1">
    <source>
        <dbReference type="ARBA" id="ARBA00000971"/>
    </source>
</evidence>